<comment type="caution">
    <text evidence="3">The sequence shown here is derived from an EMBL/GenBank/DDBJ whole genome shotgun (WGS) entry which is preliminary data.</text>
</comment>
<evidence type="ECO:0000259" key="2">
    <source>
        <dbReference type="Pfam" id="PF01478"/>
    </source>
</evidence>
<dbReference type="RefSeq" id="WP_183773895.1">
    <property type="nucleotide sequence ID" value="NZ_CAWVEG010000128.1"/>
</dbReference>
<dbReference type="Pfam" id="PF01478">
    <property type="entry name" value="Peptidase_A24"/>
    <property type="match status" value="1"/>
</dbReference>
<evidence type="ECO:0000313" key="4">
    <source>
        <dbReference type="Proteomes" id="UP000543642"/>
    </source>
</evidence>
<proteinExistence type="predicted"/>
<dbReference type="Proteomes" id="UP000543642">
    <property type="component" value="Unassembled WGS sequence"/>
</dbReference>
<feature type="transmembrane region" description="Helical" evidence="1">
    <location>
        <begin position="6"/>
        <end position="24"/>
    </location>
</feature>
<dbReference type="GO" id="GO:0016020">
    <property type="term" value="C:membrane"/>
    <property type="evidence" value="ECO:0007669"/>
    <property type="project" value="InterPro"/>
</dbReference>
<keyword evidence="1" id="KW-0812">Transmembrane</keyword>
<dbReference type="EMBL" id="JACHFW010000007">
    <property type="protein sequence ID" value="MBB5264879.1"/>
    <property type="molecule type" value="Genomic_DNA"/>
</dbReference>
<dbReference type="GO" id="GO:0004190">
    <property type="term" value="F:aspartic-type endopeptidase activity"/>
    <property type="evidence" value="ECO:0007669"/>
    <property type="project" value="InterPro"/>
</dbReference>
<feature type="transmembrane region" description="Helical" evidence="1">
    <location>
        <begin position="31"/>
        <end position="49"/>
    </location>
</feature>
<sequence length="145" mass="15952">MPWDWIQRGIWIAGGCMLLYLSILDIRSRQVPVLLPVILGCVSGVLRGPHMMMETLAGALPGMILLGISFLCRGQIGVGDGLITAFTGLMVGWKAGIEIILISFFLVFIFSLSGMILRRLSRKTVLPFIPFYCGAYMGVVVVCWK</sequence>
<keyword evidence="1" id="KW-1133">Transmembrane helix</keyword>
<reference evidence="3 4" key="1">
    <citation type="submission" date="2020-08" db="EMBL/GenBank/DDBJ databases">
        <title>Genomic Encyclopedia of Type Strains, Phase IV (KMG-IV): sequencing the most valuable type-strain genomes for metagenomic binning, comparative biology and taxonomic classification.</title>
        <authorList>
            <person name="Goeker M."/>
        </authorList>
    </citation>
    <scope>NUCLEOTIDE SEQUENCE [LARGE SCALE GENOMIC DNA]</scope>
    <source>
        <strain evidence="3 4">DSM 106146</strain>
    </source>
</reference>
<feature type="transmembrane region" description="Helical" evidence="1">
    <location>
        <begin position="124"/>
        <end position="144"/>
    </location>
</feature>
<dbReference type="InterPro" id="IPR000045">
    <property type="entry name" value="Prepilin_IV_endopep_pep"/>
</dbReference>
<evidence type="ECO:0000313" key="3">
    <source>
        <dbReference type="EMBL" id="MBB5264879.1"/>
    </source>
</evidence>
<gene>
    <name evidence="3" type="ORF">HNP82_002018</name>
</gene>
<feature type="transmembrane region" description="Helical" evidence="1">
    <location>
        <begin position="95"/>
        <end position="118"/>
    </location>
</feature>
<organism evidence="3 4">
    <name type="scientific">Catenibacillus scindens</name>
    <dbReference type="NCBI Taxonomy" id="673271"/>
    <lineage>
        <taxon>Bacteria</taxon>
        <taxon>Bacillati</taxon>
        <taxon>Bacillota</taxon>
        <taxon>Clostridia</taxon>
        <taxon>Lachnospirales</taxon>
        <taxon>Lachnospiraceae</taxon>
        <taxon>Catenibacillus</taxon>
    </lineage>
</organism>
<feature type="domain" description="Prepilin type IV endopeptidase peptidase" evidence="2">
    <location>
        <begin position="15"/>
        <end position="112"/>
    </location>
</feature>
<dbReference type="AlphaFoldDB" id="A0A7W8M5F5"/>
<accession>A0A7W8M5F5</accession>
<keyword evidence="4" id="KW-1185">Reference proteome</keyword>
<dbReference type="Gene3D" id="1.20.120.1220">
    <property type="match status" value="1"/>
</dbReference>
<name>A0A7W8M5F5_9FIRM</name>
<protein>
    <submittedName>
        <fullName evidence="3">Prepilin signal peptidase PulO-like enzyme (Type II secretory pathway)</fullName>
    </submittedName>
</protein>
<keyword evidence="1" id="KW-0472">Membrane</keyword>
<evidence type="ECO:0000256" key="1">
    <source>
        <dbReference type="SAM" id="Phobius"/>
    </source>
</evidence>